<organism evidence="2">
    <name type="scientific">marine sediment metagenome</name>
    <dbReference type="NCBI Taxonomy" id="412755"/>
    <lineage>
        <taxon>unclassified sequences</taxon>
        <taxon>metagenomes</taxon>
        <taxon>ecological metagenomes</taxon>
    </lineage>
</organism>
<dbReference type="AlphaFoldDB" id="X1DF87"/>
<reference evidence="2" key="1">
    <citation type="journal article" date="2014" name="Front. Microbiol.">
        <title>High frequency of phylogenetically diverse reductive dehalogenase-homologous genes in deep subseafloor sedimentary metagenomes.</title>
        <authorList>
            <person name="Kawai M."/>
            <person name="Futagami T."/>
            <person name="Toyoda A."/>
            <person name="Takaki Y."/>
            <person name="Nishi S."/>
            <person name="Hori S."/>
            <person name="Arai W."/>
            <person name="Tsubouchi T."/>
            <person name="Morono Y."/>
            <person name="Uchiyama I."/>
            <person name="Ito T."/>
            <person name="Fujiyama A."/>
            <person name="Inagaki F."/>
            <person name="Takami H."/>
        </authorList>
    </citation>
    <scope>NUCLEOTIDE SEQUENCE</scope>
    <source>
        <strain evidence="2">Expedition CK06-06</strain>
    </source>
</reference>
<protein>
    <submittedName>
        <fullName evidence="2">Uncharacterized protein</fullName>
    </submittedName>
</protein>
<accession>X1DF87</accession>
<feature type="compositionally biased region" description="Basic and acidic residues" evidence="1">
    <location>
        <begin position="96"/>
        <end position="126"/>
    </location>
</feature>
<feature type="region of interest" description="Disordered" evidence="1">
    <location>
        <begin position="85"/>
        <end position="126"/>
    </location>
</feature>
<evidence type="ECO:0000313" key="2">
    <source>
        <dbReference type="EMBL" id="GAH19471.1"/>
    </source>
</evidence>
<sequence length="159" mass="17841">MSEIVPIQILGNRAIVSANEGKLVTYLDKFSSHGYISSLIEKDNVYAIGKVIYDLDKVPISKVQEVAQGIGDGKFECPVCTRLATQSVDNNGDGEPITKEPKKEEPVLKEKPSTPEPKEEVKEPELELDEVEIKELERERAIQKIVNAMDEILLMKMMR</sequence>
<name>X1DF87_9ZZZZ</name>
<dbReference type="EMBL" id="BARU01000315">
    <property type="protein sequence ID" value="GAH19471.1"/>
    <property type="molecule type" value="Genomic_DNA"/>
</dbReference>
<comment type="caution">
    <text evidence="2">The sequence shown here is derived from an EMBL/GenBank/DDBJ whole genome shotgun (WGS) entry which is preliminary data.</text>
</comment>
<proteinExistence type="predicted"/>
<evidence type="ECO:0000256" key="1">
    <source>
        <dbReference type="SAM" id="MobiDB-lite"/>
    </source>
</evidence>
<gene>
    <name evidence="2" type="ORF">S03H2_01150</name>
</gene>